<protein>
    <submittedName>
        <fullName evidence="1">Imm7 family immunity protein</fullName>
    </submittedName>
</protein>
<dbReference type="Proteomes" id="UP001601948">
    <property type="component" value="Unassembled WGS sequence"/>
</dbReference>
<keyword evidence="2" id="KW-1185">Reference proteome</keyword>
<name>A0ABW6R5J4_9NOCA</name>
<evidence type="ECO:0000313" key="1">
    <source>
        <dbReference type="EMBL" id="MFF3228796.1"/>
    </source>
</evidence>
<reference evidence="1 2" key="1">
    <citation type="submission" date="2024-10" db="EMBL/GenBank/DDBJ databases">
        <title>The Natural Products Discovery Center: Release of the First 8490 Sequenced Strains for Exploring Actinobacteria Biosynthetic Diversity.</title>
        <authorList>
            <person name="Kalkreuter E."/>
            <person name="Kautsar S.A."/>
            <person name="Yang D."/>
            <person name="Bader C.D."/>
            <person name="Teijaro C.N."/>
            <person name="Fluegel L."/>
            <person name="Davis C.M."/>
            <person name="Simpson J.R."/>
            <person name="Lauterbach L."/>
            <person name="Steele A.D."/>
            <person name="Gui C."/>
            <person name="Meng S."/>
            <person name="Li G."/>
            <person name="Viehrig K."/>
            <person name="Ye F."/>
            <person name="Su P."/>
            <person name="Kiefer A.F."/>
            <person name="Nichols A."/>
            <person name="Cepeda A.J."/>
            <person name="Yan W."/>
            <person name="Fan B."/>
            <person name="Jiang Y."/>
            <person name="Adhikari A."/>
            <person name="Zheng C.-J."/>
            <person name="Schuster L."/>
            <person name="Cowan T.M."/>
            <person name="Smanski M.J."/>
            <person name="Chevrette M.G."/>
            <person name="De Carvalho L.P.S."/>
            <person name="Shen B."/>
        </authorList>
    </citation>
    <scope>NUCLEOTIDE SEQUENCE [LARGE SCALE GENOMIC DNA]</scope>
    <source>
        <strain evidence="1 2">NPDC003040</strain>
    </source>
</reference>
<proteinExistence type="predicted"/>
<dbReference type="RefSeq" id="WP_387725876.1">
    <property type="nucleotide sequence ID" value="NZ_JBIAPI010000016.1"/>
</dbReference>
<dbReference type="InterPro" id="IPR028965">
    <property type="entry name" value="Imm7"/>
</dbReference>
<comment type="caution">
    <text evidence="1">The sequence shown here is derived from an EMBL/GenBank/DDBJ whole genome shotgun (WGS) entry which is preliminary data.</text>
</comment>
<dbReference type="Pfam" id="PF15585">
    <property type="entry name" value="Imm7"/>
    <property type="match status" value="1"/>
</dbReference>
<organism evidence="1 2">
    <name type="scientific">Nocardia suismassiliense</name>
    <dbReference type="NCBI Taxonomy" id="2077092"/>
    <lineage>
        <taxon>Bacteria</taxon>
        <taxon>Bacillati</taxon>
        <taxon>Actinomycetota</taxon>
        <taxon>Actinomycetes</taxon>
        <taxon>Mycobacteriales</taxon>
        <taxon>Nocardiaceae</taxon>
        <taxon>Nocardia</taxon>
    </lineage>
</organism>
<sequence length="43" mass="5077">MRSVVRKRLWMQFQVIVMRRGKVSVETDTLLSPCVPVIEDEDE</sequence>
<gene>
    <name evidence="1" type="ORF">ACFYV7_38790</name>
</gene>
<dbReference type="EMBL" id="JBIAPI010000016">
    <property type="protein sequence ID" value="MFF3228796.1"/>
    <property type="molecule type" value="Genomic_DNA"/>
</dbReference>
<accession>A0ABW6R5J4</accession>
<evidence type="ECO:0000313" key="2">
    <source>
        <dbReference type="Proteomes" id="UP001601948"/>
    </source>
</evidence>